<dbReference type="Proteomes" id="UP000051012">
    <property type="component" value="Unassembled WGS sequence"/>
</dbReference>
<accession>A0A0S7YIY5</accession>
<feature type="transmembrane region" description="Helical" evidence="1">
    <location>
        <begin position="38"/>
        <end position="56"/>
    </location>
</feature>
<feature type="transmembrane region" description="Helical" evidence="1">
    <location>
        <begin position="7"/>
        <end position="26"/>
    </location>
</feature>
<dbReference type="AlphaFoldDB" id="A0A0S7YIY5"/>
<dbReference type="PANTHER" id="PTHR28008:SF1">
    <property type="entry name" value="DOMAIN PROTEIN, PUTATIVE (AFU_ORTHOLOGUE AFUA_3G10980)-RELATED"/>
    <property type="match status" value="1"/>
</dbReference>
<proteinExistence type="predicted"/>
<evidence type="ECO:0000313" key="3">
    <source>
        <dbReference type="Proteomes" id="UP000051012"/>
    </source>
</evidence>
<keyword evidence="1" id="KW-0812">Transmembrane</keyword>
<feature type="transmembrane region" description="Helical" evidence="1">
    <location>
        <begin position="61"/>
        <end position="78"/>
    </location>
</feature>
<dbReference type="PANTHER" id="PTHR28008">
    <property type="entry name" value="DOMAIN PROTEIN, PUTATIVE (AFU_ORTHOLOGUE AFUA_3G10980)-RELATED"/>
    <property type="match status" value="1"/>
</dbReference>
<name>A0A0S7YIY5_UNCT6</name>
<dbReference type="NCBIfam" id="NF037970">
    <property type="entry name" value="vanZ_1"/>
    <property type="match status" value="1"/>
</dbReference>
<sequence>MKRKTQIIFLILWIIIILALTGYPTLETPKIKEVPIDKLYHFVIFGILGILEIGLLKTRQFFMLGCGVVVVAEVQQVFIPGREFEILDIVAGLLGLIVIYFVLKKRSSRNDLSKA</sequence>
<reference evidence="2 3" key="1">
    <citation type="journal article" date="2015" name="Microbiome">
        <title>Genomic resolution of linkages in carbon, nitrogen, and sulfur cycling among widespread estuary sediment bacteria.</title>
        <authorList>
            <person name="Baker B.J."/>
            <person name="Lazar C.S."/>
            <person name="Teske A.P."/>
            <person name="Dick G.J."/>
        </authorList>
    </citation>
    <scope>NUCLEOTIDE SEQUENCE [LARGE SCALE GENOMIC DNA]</scope>
    <source>
        <strain evidence="2">DG_78</strain>
    </source>
</reference>
<keyword evidence="1" id="KW-1133">Transmembrane helix</keyword>
<gene>
    <name evidence="2" type="ORF">AMJ52_01535</name>
</gene>
<evidence type="ECO:0000256" key="1">
    <source>
        <dbReference type="SAM" id="Phobius"/>
    </source>
</evidence>
<organism evidence="2 3">
    <name type="scientific">candidate division TA06 bacterium DG_78</name>
    <dbReference type="NCBI Taxonomy" id="1703772"/>
    <lineage>
        <taxon>Bacteria</taxon>
        <taxon>Bacteria division TA06</taxon>
    </lineage>
</organism>
<evidence type="ECO:0000313" key="2">
    <source>
        <dbReference type="EMBL" id="KPJ74172.1"/>
    </source>
</evidence>
<protein>
    <recommendedName>
        <fullName evidence="4">VanZ-like domain-containing protein</fullName>
    </recommendedName>
</protein>
<comment type="caution">
    <text evidence="2">The sequence shown here is derived from an EMBL/GenBank/DDBJ whole genome shotgun (WGS) entry which is preliminary data.</text>
</comment>
<feature type="transmembrane region" description="Helical" evidence="1">
    <location>
        <begin position="84"/>
        <end position="103"/>
    </location>
</feature>
<keyword evidence="1" id="KW-0472">Membrane</keyword>
<dbReference type="EMBL" id="LJNI01000012">
    <property type="protein sequence ID" value="KPJ74172.1"/>
    <property type="molecule type" value="Genomic_DNA"/>
</dbReference>
<evidence type="ECO:0008006" key="4">
    <source>
        <dbReference type="Google" id="ProtNLM"/>
    </source>
</evidence>